<keyword evidence="1" id="KW-0812">Transmembrane</keyword>
<keyword evidence="1" id="KW-0472">Membrane</keyword>
<keyword evidence="1" id="KW-1133">Transmembrane helix</keyword>
<organism evidence="2 3">
    <name type="scientific">Sphingomonas changnyeongensis</name>
    <dbReference type="NCBI Taxonomy" id="2698679"/>
    <lineage>
        <taxon>Bacteria</taxon>
        <taxon>Pseudomonadati</taxon>
        <taxon>Pseudomonadota</taxon>
        <taxon>Alphaproteobacteria</taxon>
        <taxon>Sphingomonadales</taxon>
        <taxon>Sphingomonadaceae</taxon>
        <taxon>Sphingomonas</taxon>
    </lineage>
</organism>
<dbReference type="Proteomes" id="UP000464468">
    <property type="component" value="Chromosome"/>
</dbReference>
<dbReference type="AlphaFoldDB" id="A0A7Z2S6I0"/>
<dbReference type="EMBL" id="CP047895">
    <property type="protein sequence ID" value="QHL91528.1"/>
    <property type="molecule type" value="Genomic_DNA"/>
</dbReference>
<proteinExistence type="predicted"/>
<evidence type="ECO:0000256" key="1">
    <source>
        <dbReference type="SAM" id="Phobius"/>
    </source>
</evidence>
<evidence type="ECO:0000313" key="3">
    <source>
        <dbReference type="Proteomes" id="UP000464468"/>
    </source>
</evidence>
<feature type="transmembrane region" description="Helical" evidence="1">
    <location>
        <begin position="21"/>
        <end position="43"/>
    </location>
</feature>
<dbReference type="RefSeq" id="WP_160593564.1">
    <property type="nucleotide sequence ID" value="NZ_CP047895.1"/>
</dbReference>
<keyword evidence="3" id="KW-1185">Reference proteome</keyword>
<dbReference type="KEGG" id="schy:GVO57_12865"/>
<gene>
    <name evidence="2" type="ORF">GVO57_12865</name>
</gene>
<protein>
    <submittedName>
        <fullName evidence="2">Uncharacterized protein</fullName>
    </submittedName>
</protein>
<sequence>MPLPFPTKDRPRNELDRTSRLIWIGAVMTGLILAASLFIGLAARISGAT</sequence>
<accession>A0A7Z2S6I0</accession>
<evidence type="ECO:0000313" key="2">
    <source>
        <dbReference type="EMBL" id="QHL91528.1"/>
    </source>
</evidence>
<name>A0A7Z2S6I0_9SPHN</name>
<reference evidence="2 3" key="1">
    <citation type="submission" date="2020-01" db="EMBL/GenBank/DDBJ databases">
        <title>Sphingomonas sp. C33 whole genome sequece.</title>
        <authorList>
            <person name="Park C."/>
        </authorList>
    </citation>
    <scope>NUCLEOTIDE SEQUENCE [LARGE SCALE GENOMIC DNA]</scope>
    <source>
        <strain evidence="2 3">C33</strain>
    </source>
</reference>